<organism evidence="2 3">
    <name type="scientific">Dreissena polymorpha</name>
    <name type="common">Zebra mussel</name>
    <name type="synonym">Mytilus polymorpha</name>
    <dbReference type="NCBI Taxonomy" id="45954"/>
    <lineage>
        <taxon>Eukaryota</taxon>
        <taxon>Metazoa</taxon>
        <taxon>Spiralia</taxon>
        <taxon>Lophotrochozoa</taxon>
        <taxon>Mollusca</taxon>
        <taxon>Bivalvia</taxon>
        <taxon>Autobranchia</taxon>
        <taxon>Heteroconchia</taxon>
        <taxon>Euheterodonta</taxon>
        <taxon>Imparidentia</taxon>
        <taxon>Neoheterodontei</taxon>
        <taxon>Myida</taxon>
        <taxon>Dreissenoidea</taxon>
        <taxon>Dreissenidae</taxon>
        <taxon>Dreissena</taxon>
    </lineage>
</organism>
<evidence type="ECO:0000313" key="2">
    <source>
        <dbReference type="EMBL" id="KAH3874999.1"/>
    </source>
</evidence>
<evidence type="ECO:0000256" key="1">
    <source>
        <dbReference type="SAM" id="Phobius"/>
    </source>
</evidence>
<dbReference type="AlphaFoldDB" id="A0A9D4MF39"/>
<gene>
    <name evidence="2" type="ORF">DPMN_038257</name>
</gene>
<protein>
    <submittedName>
        <fullName evidence="2">Uncharacterized protein</fullName>
    </submittedName>
</protein>
<reference evidence="2" key="2">
    <citation type="submission" date="2020-11" db="EMBL/GenBank/DDBJ databases">
        <authorList>
            <person name="McCartney M.A."/>
            <person name="Auch B."/>
            <person name="Kono T."/>
            <person name="Mallez S."/>
            <person name="Becker A."/>
            <person name="Gohl D.M."/>
            <person name="Silverstein K.A.T."/>
            <person name="Koren S."/>
            <person name="Bechman K.B."/>
            <person name="Herman A."/>
            <person name="Abrahante J.E."/>
            <person name="Garbe J."/>
        </authorList>
    </citation>
    <scope>NUCLEOTIDE SEQUENCE</scope>
    <source>
        <strain evidence="2">Duluth1</strain>
        <tissue evidence="2">Whole animal</tissue>
    </source>
</reference>
<keyword evidence="1" id="KW-0812">Transmembrane</keyword>
<keyword evidence="3" id="KW-1185">Reference proteome</keyword>
<feature type="transmembrane region" description="Helical" evidence="1">
    <location>
        <begin position="65"/>
        <end position="83"/>
    </location>
</feature>
<dbReference type="Proteomes" id="UP000828390">
    <property type="component" value="Unassembled WGS sequence"/>
</dbReference>
<accession>A0A9D4MF39</accession>
<name>A0A9D4MF39_DREPO</name>
<dbReference type="EMBL" id="JAIWYP010000002">
    <property type="protein sequence ID" value="KAH3874999.1"/>
    <property type="molecule type" value="Genomic_DNA"/>
</dbReference>
<sequence>MTSLTKSNPTQVDNDIVDANMPYLGSDTGSKSHGIYQMDSVGRIENMASSNGINIMKNYVIQAQIAILLFLVHVTIITQIIIFPT</sequence>
<proteinExistence type="predicted"/>
<reference evidence="2" key="1">
    <citation type="journal article" date="2019" name="bioRxiv">
        <title>The Genome of the Zebra Mussel, Dreissena polymorpha: A Resource for Invasive Species Research.</title>
        <authorList>
            <person name="McCartney M.A."/>
            <person name="Auch B."/>
            <person name="Kono T."/>
            <person name="Mallez S."/>
            <person name="Zhang Y."/>
            <person name="Obille A."/>
            <person name="Becker A."/>
            <person name="Abrahante J.E."/>
            <person name="Garbe J."/>
            <person name="Badalamenti J.P."/>
            <person name="Herman A."/>
            <person name="Mangelson H."/>
            <person name="Liachko I."/>
            <person name="Sullivan S."/>
            <person name="Sone E.D."/>
            <person name="Koren S."/>
            <person name="Silverstein K.A.T."/>
            <person name="Beckman K.B."/>
            <person name="Gohl D.M."/>
        </authorList>
    </citation>
    <scope>NUCLEOTIDE SEQUENCE</scope>
    <source>
        <strain evidence="2">Duluth1</strain>
        <tissue evidence="2">Whole animal</tissue>
    </source>
</reference>
<keyword evidence="1" id="KW-1133">Transmembrane helix</keyword>
<evidence type="ECO:0000313" key="3">
    <source>
        <dbReference type="Proteomes" id="UP000828390"/>
    </source>
</evidence>
<comment type="caution">
    <text evidence="2">The sequence shown here is derived from an EMBL/GenBank/DDBJ whole genome shotgun (WGS) entry which is preliminary data.</text>
</comment>
<keyword evidence="1" id="KW-0472">Membrane</keyword>